<dbReference type="Gene3D" id="3.30.420.40">
    <property type="match status" value="1"/>
</dbReference>
<feature type="binding site" evidence="4">
    <location>
        <begin position="219"/>
        <end position="223"/>
    </location>
    <ligand>
        <name>ATP</name>
        <dbReference type="ChEBI" id="CHEBI:30616"/>
    </ligand>
</feature>
<evidence type="ECO:0000256" key="2">
    <source>
        <dbReference type="ARBA" id="ARBA00022801"/>
    </source>
</evidence>
<keyword evidence="6" id="KW-1133">Transmembrane helix</keyword>
<dbReference type="EMBL" id="HBFA01027379">
    <property type="protein sequence ID" value="CAD8678042.1"/>
    <property type="molecule type" value="Transcribed_RNA"/>
</dbReference>
<keyword evidence="2 5" id="KW-0378">Hydrolase</keyword>
<dbReference type="PANTHER" id="PTHR11782:SF83">
    <property type="entry name" value="GUANOSINE-DIPHOSPHATASE"/>
    <property type="match status" value="1"/>
</dbReference>
<evidence type="ECO:0000313" key="7">
    <source>
        <dbReference type="EMBL" id="CAD8678042.1"/>
    </source>
</evidence>
<evidence type="ECO:0008006" key="8">
    <source>
        <dbReference type="Google" id="ProtNLM"/>
    </source>
</evidence>
<name>A0A7S0RI78_9CHLO</name>
<evidence type="ECO:0000256" key="6">
    <source>
        <dbReference type="SAM" id="Phobius"/>
    </source>
</evidence>
<dbReference type="AlphaFoldDB" id="A0A7S0RI78"/>
<sequence length="462" mass="48339">MASRRPFLRETPMEKLHRYRGVILVGATPVLLILLVITIMPRSSPHDDLVHLGNIVPDASAAGDGLQYAVVIDAGSTGSRVHTYRFKPSAKGPELIDDDFHQLKPGLSSFADDPDKGAESLKPLLEAAVARVPASAQSVTTIEVRATAGLRLLPGDKAEDLLAAVRRFLAKYPFTFDDSSVSIMDGADEGAYQWVTINYLIGAMGGPPSSTVAAVDLGGGSVQLAYALPQNTAASAPRGYVRALRGGGATYHVYVHSHLGYGLMAGRAAILEAGSPANACLPSGANGTYTYGGKKYTASAGDASSELSGCENAVTSMLHEDKSCAEDTPEGECGFNGVWTGGGGDGKKAVYVSSYFFDRAEQSGILANPDVDSEKVPPTSFAKAAQSACSAKSLADLANQFPKVGENDLPYFCMDLVYCNALLSKGFGLGGETEMTLVKRISYQGNPVEAAWPLGAAINSLG</sequence>
<dbReference type="GO" id="GO:0016020">
    <property type="term" value="C:membrane"/>
    <property type="evidence" value="ECO:0007669"/>
    <property type="project" value="TreeGrafter"/>
</dbReference>
<accession>A0A7S0RI78</accession>
<keyword evidence="4" id="KW-0547">Nucleotide-binding</keyword>
<dbReference type="PROSITE" id="PS01238">
    <property type="entry name" value="GDA1_CD39_NTPASE"/>
    <property type="match status" value="1"/>
</dbReference>
<dbReference type="GO" id="GO:0005524">
    <property type="term" value="F:ATP binding"/>
    <property type="evidence" value="ECO:0007669"/>
    <property type="project" value="UniProtKB-KW"/>
</dbReference>
<dbReference type="PANTHER" id="PTHR11782">
    <property type="entry name" value="ADENOSINE/GUANOSINE DIPHOSPHATASE"/>
    <property type="match status" value="1"/>
</dbReference>
<reference evidence="7" key="1">
    <citation type="submission" date="2021-01" db="EMBL/GenBank/DDBJ databases">
        <authorList>
            <person name="Corre E."/>
            <person name="Pelletier E."/>
            <person name="Niang G."/>
            <person name="Scheremetjew M."/>
            <person name="Finn R."/>
            <person name="Kale V."/>
            <person name="Holt S."/>
            <person name="Cochrane G."/>
            <person name="Meng A."/>
            <person name="Brown T."/>
            <person name="Cohen L."/>
        </authorList>
    </citation>
    <scope>NUCLEOTIDE SEQUENCE</scope>
    <source>
        <strain evidence="7">CCMP722</strain>
    </source>
</reference>
<gene>
    <name evidence="7" type="ORF">POBO1169_LOCUS13888</name>
</gene>
<evidence type="ECO:0000256" key="5">
    <source>
        <dbReference type="RuleBase" id="RU003833"/>
    </source>
</evidence>
<organism evidence="7">
    <name type="scientific">Pyramimonas obovata</name>
    <dbReference type="NCBI Taxonomy" id="1411642"/>
    <lineage>
        <taxon>Eukaryota</taxon>
        <taxon>Viridiplantae</taxon>
        <taxon>Chlorophyta</taxon>
        <taxon>Pyramimonadophyceae</taxon>
        <taxon>Pyramimonadales</taxon>
        <taxon>Pyramimonadaceae</taxon>
        <taxon>Pyramimonas</taxon>
        <taxon>Pyramimonas incertae sedis</taxon>
    </lineage>
</organism>
<evidence type="ECO:0000256" key="4">
    <source>
        <dbReference type="PIRSR" id="PIRSR600407-2"/>
    </source>
</evidence>
<protein>
    <recommendedName>
        <fullName evidence="8">Apyrase</fullName>
    </recommendedName>
</protein>
<dbReference type="GO" id="GO:0009134">
    <property type="term" value="P:nucleoside diphosphate catabolic process"/>
    <property type="evidence" value="ECO:0007669"/>
    <property type="project" value="TreeGrafter"/>
</dbReference>
<keyword evidence="6" id="KW-0812">Transmembrane</keyword>
<feature type="transmembrane region" description="Helical" evidence="6">
    <location>
        <begin position="21"/>
        <end position="40"/>
    </location>
</feature>
<comment type="similarity">
    <text evidence="1 5">Belongs to the GDA1/CD39 NTPase family.</text>
</comment>
<dbReference type="Gene3D" id="3.30.420.150">
    <property type="entry name" value="Exopolyphosphatase. Domain 2"/>
    <property type="match status" value="1"/>
</dbReference>
<dbReference type="GO" id="GO:0017110">
    <property type="term" value="F:nucleoside diphosphate phosphatase activity"/>
    <property type="evidence" value="ECO:0007669"/>
    <property type="project" value="TreeGrafter"/>
</dbReference>
<keyword evidence="4" id="KW-0067">ATP-binding</keyword>
<keyword evidence="6" id="KW-0472">Membrane</keyword>
<dbReference type="Pfam" id="PF01150">
    <property type="entry name" value="GDA1_CD39"/>
    <property type="match status" value="1"/>
</dbReference>
<dbReference type="InterPro" id="IPR000407">
    <property type="entry name" value="GDA1_CD39_NTPase"/>
</dbReference>
<proteinExistence type="inferred from homology"/>
<evidence type="ECO:0000256" key="3">
    <source>
        <dbReference type="PIRSR" id="PIRSR600407-1"/>
    </source>
</evidence>
<evidence type="ECO:0000256" key="1">
    <source>
        <dbReference type="ARBA" id="ARBA00009283"/>
    </source>
</evidence>
<feature type="active site" description="Proton acceptor" evidence="3">
    <location>
        <position position="189"/>
    </location>
</feature>